<dbReference type="EMBL" id="LAZR01006976">
    <property type="protein sequence ID" value="KKM88303.1"/>
    <property type="molecule type" value="Genomic_DNA"/>
</dbReference>
<reference evidence="1" key="1">
    <citation type="journal article" date="2015" name="Nature">
        <title>Complex archaea that bridge the gap between prokaryotes and eukaryotes.</title>
        <authorList>
            <person name="Spang A."/>
            <person name="Saw J.H."/>
            <person name="Jorgensen S.L."/>
            <person name="Zaremba-Niedzwiedzka K."/>
            <person name="Martijn J."/>
            <person name="Lind A.E."/>
            <person name="van Eijk R."/>
            <person name="Schleper C."/>
            <person name="Guy L."/>
            <person name="Ettema T.J."/>
        </authorList>
    </citation>
    <scope>NUCLEOTIDE SEQUENCE</scope>
</reference>
<accession>A0A0F9L3H0</accession>
<gene>
    <name evidence="1" type="ORF">LCGC14_1260120</name>
</gene>
<evidence type="ECO:0008006" key="2">
    <source>
        <dbReference type="Google" id="ProtNLM"/>
    </source>
</evidence>
<organism evidence="1">
    <name type="scientific">marine sediment metagenome</name>
    <dbReference type="NCBI Taxonomy" id="412755"/>
    <lineage>
        <taxon>unclassified sequences</taxon>
        <taxon>metagenomes</taxon>
        <taxon>ecological metagenomes</taxon>
    </lineage>
</organism>
<evidence type="ECO:0000313" key="1">
    <source>
        <dbReference type="EMBL" id="KKM88303.1"/>
    </source>
</evidence>
<proteinExistence type="predicted"/>
<name>A0A0F9L3H0_9ZZZZ</name>
<sequence length="753" mass="86266">MNWGVHVQRKLQRMAHKRNPRRNKTQQRLITRQQPAEVIQFPVEVRADNWVRGMEEGERLDLEREIIKRQKSAEDTTKAAIAEIDKAERQFAGLFPDQQEGDAWAKDDNRIFMQKTMEHIQVVHGHLDGLSAQLNPMVVFHPKPRGIIKSREEFSRTKGREILVDNYFRDNDFKVDVLSRWRWNFLKHPAAFMWVEYDTDATLPDIRIRVLDRGSLYIDPQVTTGNIRHAAWIVIDDWMTEGEVEEMVAEGHWFLPAGLAGVHDYYAPPEDELTRRLIGRHAVDGRHKGADGDRMIQVQYYFQREMRGQGHAYGVLLGGKRLVRYGPNPYPYKGIPVRGKSYLPDVYRPDGISLARQYRSIQELFNTFTNLRIADVMEGIKRQVLTFRNLFDEDTSDDMKRNQRFIGLNQAFGELMLQEGRSIDDFTKEIGSGESTQNLLRDLQMLTVEGDRELSTSDVFRGQNPQSGATLGQVQEQLFRSQGVFRPIHSQELQLVVEIAAIVNEYFSDPDFFGEERLVAILGRNRYSEAVQGISTDGETGQVTFGATYDEMDVDVSMDAVSQAEHLASRTLRMSAWNQFLESSQNHPELRAEVSKVINMAEAQRRHFEDTGMDVEGLTFTPQQQQQRAQEKEQAEDKALQKQMQILKLTEQVKESARTEREVKVLQVEGGMDMRRDAAAQENKLEEIIAKVSAETASALRQANAEHLAEMETMLADHRQKEARMLLEQTLEVAAAKEGIKTSIQSGGNDVST</sequence>
<comment type="caution">
    <text evidence="1">The sequence shown here is derived from an EMBL/GenBank/DDBJ whole genome shotgun (WGS) entry which is preliminary data.</text>
</comment>
<protein>
    <recommendedName>
        <fullName evidence="2">Portal protein</fullName>
    </recommendedName>
</protein>
<dbReference type="AlphaFoldDB" id="A0A0F9L3H0"/>